<evidence type="ECO:0000313" key="2">
    <source>
        <dbReference type="EMBL" id="KOS06453.1"/>
    </source>
</evidence>
<evidence type="ECO:0000313" key="3">
    <source>
        <dbReference type="Proteomes" id="UP000037755"/>
    </source>
</evidence>
<proteinExistence type="predicted"/>
<dbReference type="OrthoDB" id="9814826at2"/>
<dbReference type="STRING" id="1202724.AM493_10710"/>
<accession>A0A0M8M9N4</accession>
<dbReference type="Gene3D" id="3.40.50.80">
    <property type="entry name" value="Nucleotide-binding domain of ferredoxin-NADP reductase (FNR) module"/>
    <property type="match status" value="1"/>
</dbReference>
<dbReference type="PANTHER" id="PTHR30157">
    <property type="entry name" value="FERRIC REDUCTASE, NADPH-DEPENDENT"/>
    <property type="match status" value="1"/>
</dbReference>
<dbReference type="Gene3D" id="2.40.30.10">
    <property type="entry name" value="Translation factors"/>
    <property type="match status" value="1"/>
</dbReference>
<dbReference type="PATRIC" id="fig|1202724.3.peg.2222"/>
<dbReference type="Proteomes" id="UP000037755">
    <property type="component" value="Unassembled WGS sequence"/>
</dbReference>
<dbReference type="InterPro" id="IPR039374">
    <property type="entry name" value="SIP_fam"/>
</dbReference>
<dbReference type="PROSITE" id="PS51384">
    <property type="entry name" value="FAD_FR"/>
    <property type="match status" value="1"/>
</dbReference>
<dbReference type="InterPro" id="IPR017927">
    <property type="entry name" value="FAD-bd_FR_type"/>
</dbReference>
<dbReference type="InterPro" id="IPR039261">
    <property type="entry name" value="FNR_nucleotide-bd"/>
</dbReference>
<name>A0A0M8M9N4_9FLAO</name>
<dbReference type="PANTHER" id="PTHR30157:SF0">
    <property type="entry name" value="NADPH-DEPENDENT FERRIC-CHELATE REDUCTASE"/>
    <property type="match status" value="1"/>
</dbReference>
<feature type="domain" description="FAD-binding FR-type" evidence="1">
    <location>
        <begin position="17"/>
        <end position="115"/>
    </location>
</feature>
<dbReference type="EMBL" id="LIYD01000005">
    <property type="protein sequence ID" value="KOS06453.1"/>
    <property type="molecule type" value="Genomic_DNA"/>
</dbReference>
<dbReference type="RefSeq" id="WP_054407981.1">
    <property type="nucleotide sequence ID" value="NZ_FOYA01000001.1"/>
</dbReference>
<dbReference type="SUPFAM" id="SSF63380">
    <property type="entry name" value="Riboflavin synthase domain-like"/>
    <property type="match status" value="1"/>
</dbReference>
<sequence length="237" mass="26667">MPSAPKWLFDVVERLMPKLPQLQVSSTEMLSPSLKKIRLVGDVSLLDFREGYYMDFRVTDTDVRRYSPTFIDAQTGMLELLVHLHGNGPGNAFMGALKPGDTVDVAQPRGHKYYDDSVEKYVFFGDETSLAAAMSFYRSFKHNGQQFRFYFELDEENKGVPQLLGLENCVVLRKDGSCTDPKRIGSLSVFQDAGWHDAVFVLTGNVKSVQAFRKALKGVARGKVHTQGYWLEGKKGL</sequence>
<evidence type="ECO:0000259" key="1">
    <source>
        <dbReference type="PROSITE" id="PS51384"/>
    </source>
</evidence>
<dbReference type="GO" id="GO:0016491">
    <property type="term" value="F:oxidoreductase activity"/>
    <property type="evidence" value="ECO:0007669"/>
    <property type="project" value="InterPro"/>
</dbReference>
<organism evidence="2 3">
    <name type="scientific">Flavobacterium akiainvivens</name>
    <dbReference type="NCBI Taxonomy" id="1202724"/>
    <lineage>
        <taxon>Bacteria</taxon>
        <taxon>Pseudomonadati</taxon>
        <taxon>Bacteroidota</taxon>
        <taxon>Flavobacteriia</taxon>
        <taxon>Flavobacteriales</taxon>
        <taxon>Flavobacteriaceae</taxon>
        <taxon>Flavobacterium</taxon>
    </lineage>
</organism>
<comment type="caution">
    <text evidence="2">The sequence shown here is derived from an EMBL/GenBank/DDBJ whole genome shotgun (WGS) entry which is preliminary data.</text>
</comment>
<gene>
    <name evidence="2" type="ORF">AM493_10710</name>
</gene>
<keyword evidence="3" id="KW-1185">Reference proteome</keyword>
<dbReference type="InterPro" id="IPR008333">
    <property type="entry name" value="Cbr1-like_FAD-bd_dom"/>
</dbReference>
<protein>
    <recommendedName>
        <fullName evidence="1">FAD-binding FR-type domain-containing protein</fullName>
    </recommendedName>
</protein>
<dbReference type="InterPro" id="IPR017938">
    <property type="entry name" value="Riboflavin_synthase-like_b-brl"/>
</dbReference>
<reference evidence="2 3" key="1">
    <citation type="submission" date="2015-08" db="EMBL/GenBank/DDBJ databases">
        <title>Whole genome sequence of Flavobacterium akiainvivens IK-1T, from decaying Wikstroemia oahuensis, an endemic Hawaiian shrub.</title>
        <authorList>
            <person name="Wan X."/>
            <person name="Hou S."/>
            <person name="Saito J."/>
            <person name="Donachie S."/>
        </authorList>
    </citation>
    <scope>NUCLEOTIDE SEQUENCE [LARGE SCALE GENOMIC DNA]</scope>
    <source>
        <strain evidence="2 3">IK-1</strain>
    </source>
</reference>
<dbReference type="CDD" id="cd06193">
    <property type="entry name" value="siderophore_interacting"/>
    <property type="match status" value="1"/>
</dbReference>
<dbReference type="Pfam" id="PF00970">
    <property type="entry name" value="FAD_binding_6"/>
    <property type="match status" value="1"/>
</dbReference>
<dbReference type="AlphaFoldDB" id="A0A0M8M9N4"/>